<keyword evidence="2" id="KW-1185">Reference proteome</keyword>
<evidence type="ECO:0000313" key="1">
    <source>
        <dbReference type="EMBL" id="KAH3783705.1"/>
    </source>
</evidence>
<organism evidence="1 2">
    <name type="scientific">Dreissena polymorpha</name>
    <name type="common">Zebra mussel</name>
    <name type="synonym">Mytilus polymorpha</name>
    <dbReference type="NCBI Taxonomy" id="45954"/>
    <lineage>
        <taxon>Eukaryota</taxon>
        <taxon>Metazoa</taxon>
        <taxon>Spiralia</taxon>
        <taxon>Lophotrochozoa</taxon>
        <taxon>Mollusca</taxon>
        <taxon>Bivalvia</taxon>
        <taxon>Autobranchia</taxon>
        <taxon>Heteroconchia</taxon>
        <taxon>Euheterodonta</taxon>
        <taxon>Imparidentia</taxon>
        <taxon>Neoheterodontei</taxon>
        <taxon>Myida</taxon>
        <taxon>Dreissenoidea</taxon>
        <taxon>Dreissenidae</taxon>
        <taxon>Dreissena</taxon>
    </lineage>
</organism>
<gene>
    <name evidence="1" type="ORF">DPMN_161648</name>
</gene>
<dbReference type="AlphaFoldDB" id="A0A9D4ETE9"/>
<dbReference type="Proteomes" id="UP000828390">
    <property type="component" value="Unassembled WGS sequence"/>
</dbReference>
<comment type="caution">
    <text evidence="1">The sequence shown here is derived from an EMBL/GenBank/DDBJ whole genome shotgun (WGS) entry which is preliminary data.</text>
</comment>
<name>A0A9D4ETE9_DREPO</name>
<protein>
    <submittedName>
        <fullName evidence="1">Uncharacterized protein</fullName>
    </submittedName>
</protein>
<dbReference type="EMBL" id="JAIWYP010000008">
    <property type="protein sequence ID" value="KAH3783705.1"/>
    <property type="molecule type" value="Genomic_DNA"/>
</dbReference>
<accession>A0A9D4ETE9</accession>
<proteinExistence type="predicted"/>
<reference evidence="1" key="2">
    <citation type="submission" date="2020-11" db="EMBL/GenBank/DDBJ databases">
        <authorList>
            <person name="McCartney M.A."/>
            <person name="Auch B."/>
            <person name="Kono T."/>
            <person name="Mallez S."/>
            <person name="Becker A."/>
            <person name="Gohl D.M."/>
            <person name="Silverstein K.A.T."/>
            <person name="Koren S."/>
            <person name="Bechman K.B."/>
            <person name="Herman A."/>
            <person name="Abrahante J.E."/>
            <person name="Garbe J."/>
        </authorList>
    </citation>
    <scope>NUCLEOTIDE SEQUENCE</scope>
    <source>
        <strain evidence="1">Duluth1</strain>
        <tissue evidence="1">Whole animal</tissue>
    </source>
</reference>
<reference evidence="1" key="1">
    <citation type="journal article" date="2019" name="bioRxiv">
        <title>The Genome of the Zebra Mussel, Dreissena polymorpha: A Resource for Invasive Species Research.</title>
        <authorList>
            <person name="McCartney M.A."/>
            <person name="Auch B."/>
            <person name="Kono T."/>
            <person name="Mallez S."/>
            <person name="Zhang Y."/>
            <person name="Obille A."/>
            <person name="Becker A."/>
            <person name="Abrahante J.E."/>
            <person name="Garbe J."/>
            <person name="Badalamenti J.P."/>
            <person name="Herman A."/>
            <person name="Mangelson H."/>
            <person name="Liachko I."/>
            <person name="Sullivan S."/>
            <person name="Sone E.D."/>
            <person name="Koren S."/>
            <person name="Silverstein K.A.T."/>
            <person name="Beckman K.B."/>
            <person name="Gohl D.M."/>
        </authorList>
    </citation>
    <scope>NUCLEOTIDE SEQUENCE</scope>
    <source>
        <strain evidence="1">Duluth1</strain>
        <tissue evidence="1">Whole animal</tissue>
    </source>
</reference>
<sequence>MNFAHTPSTPWDFWGEGDVRQSPMAWRSFLPRSNTSLQLDVCTERVKERVLWVHRTVWNVNVTGVYTLILCRVHDVKMRCLRAVSLS</sequence>
<evidence type="ECO:0000313" key="2">
    <source>
        <dbReference type="Proteomes" id="UP000828390"/>
    </source>
</evidence>